<keyword evidence="2" id="KW-1133">Transmembrane helix</keyword>
<proteinExistence type="predicted"/>
<comment type="caution">
    <text evidence="6">The sequence shown here is derived from an EMBL/GenBank/DDBJ whole genome shotgun (WGS) entry which is preliminary data.</text>
</comment>
<organism evidence="6 7">
    <name type="scientific">Venustampulla echinocandica</name>
    <dbReference type="NCBI Taxonomy" id="2656787"/>
    <lineage>
        <taxon>Eukaryota</taxon>
        <taxon>Fungi</taxon>
        <taxon>Dikarya</taxon>
        <taxon>Ascomycota</taxon>
        <taxon>Pezizomycotina</taxon>
        <taxon>Leotiomycetes</taxon>
        <taxon>Helotiales</taxon>
        <taxon>Pleuroascaceae</taxon>
        <taxon>Venustampulla</taxon>
    </lineage>
</organism>
<dbReference type="PANTHER" id="PTHR36853:SF1">
    <property type="entry name" value="DUF3844 DOMAIN-CONTAINING PROTEIN"/>
    <property type="match status" value="1"/>
</dbReference>
<dbReference type="InterPro" id="IPR049205">
    <property type="entry name" value="Vps3844_N"/>
</dbReference>
<dbReference type="InterPro" id="IPR053065">
    <property type="entry name" value="Archenteron_Induction-Rel"/>
</dbReference>
<keyword evidence="7" id="KW-1185">Reference proteome</keyword>
<dbReference type="OrthoDB" id="5583277at2759"/>
<protein>
    <submittedName>
        <fullName evidence="6">Uncharacterized protein</fullName>
    </submittedName>
</protein>
<evidence type="ECO:0000256" key="3">
    <source>
        <dbReference type="SAM" id="SignalP"/>
    </source>
</evidence>
<keyword evidence="3" id="KW-0732">Signal</keyword>
<dbReference type="Proteomes" id="UP000254866">
    <property type="component" value="Unassembled WGS sequence"/>
</dbReference>
<dbReference type="RefSeq" id="XP_031875090.1">
    <property type="nucleotide sequence ID" value="XM_032011036.1"/>
</dbReference>
<dbReference type="GO" id="GO:0005783">
    <property type="term" value="C:endoplasmic reticulum"/>
    <property type="evidence" value="ECO:0007669"/>
    <property type="project" value="TreeGrafter"/>
</dbReference>
<evidence type="ECO:0000313" key="6">
    <source>
        <dbReference type="EMBL" id="RDL42434.1"/>
    </source>
</evidence>
<sequence length="405" mass="43074">MRLSTSLLVPALISAASAASDASVYIFQGDESPNASNRPALSPEQARLVFAQRLGTSQYHGLKGASEDTLSYINKFGGRHSSLFQDLEQSQAAELVLIVEGVCSEATKLLLNTWAPLEPAFTISEPPSLKSNKKFIADLNQQSGQSRDCLLEDAINPYQEACWNGKSKVIHFDLGATKDQSKLEDLISAQKGLIRWAKNQEMNTVVVLMPEASRLSETSSKPYGSYENAPQISLGRRQGSEEVMSESPKSSAPPSPPVDSQLVKTSNSTAGPVTGVIPSCHSSLDACISATKNCSGHGECFKKYGTISDGGVAKGACFSCGCVPQNETFWFGGSKDTKANKKGHRTVYYGGGACQKKDISGPFWLIAVFTIVMVGLVSSAIGMLFSIGEEKLPGVIGAGVSSKAR</sequence>
<feature type="domain" description="Vacuolar sorting protein Vps3844 N-terminal" evidence="5">
    <location>
        <begin position="39"/>
        <end position="142"/>
    </location>
</feature>
<evidence type="ECO:0000259" key="5">
    <source>
        <dbReference type="Pfam" id="PF21656"/>
    </source>
</evidence>
<dbReference type="STRING" id="2656787.A0A370U3U0"/>
<evidence type="ECO:0000259" key="4">
    <source>
        <dbReference type="Pfam" id="PF12955"/>
    </source>
</evidence>
<gene>
    <name evidence="6" type="ORF">BP5553_02413</name>
</gene>
<reference evidence="6 7" key="1">
    <citation type="journal article" date="2018" name="IMA Fungus">
        <title>IMA Genome-F 9: Draft genome sequence of Annulohypoxylon stygium, Aspergillus mulundensis, Berkeleyomyces basicola (syn. Thielaviopsis basicola), Ceratocystis smalleyi, two Cercospora beticola strains, Coleophoma cylindrospora, Fusarium fracticaudum, Phialophora cf. hyalina, and Morchella septimelata.</title>
        <authorList>
            <person name="Wingfield B.D."/>
            <person name="Bills G.F."/>
            <person name="Dong Y."/>
            <person name="Huang W."/>
            <person name="Nel W.J."/>
            <person name="Swalarsk-Parry B.S."/>
            <person name="Vaghefi N."/>
            <person name="Wilken P.M."/>
            <person name="An Z."/>
            <person name="de Beer Z.W."/>
            <person name="De Vos L."/>
            <person name="Chen L."/>
            <person name="Duong T.A."/>
            <person name="Gao Y."/>
            <person name="Hammerbacher A."/>
            <person name="Kikkert J.R."/>
            <person name="Li Y."/>
            <person name="Li H."/>
            <person name="Li K."/>
            <person name="Li Q."/>
            <person name="Liu X."/>
            <person name="Ma X."/>
            <person name="Naidoo K."/>
            <person name="Pethybridge S.J."/>
            <person name="Sun J."/>
            <person name="Steenkamp E.T."/>
            <person name="van der Nest M.A."/>
            <person name="van Wyk S."/>
            <person name="Wingfield M.J."/>
            <person name="Xiong C."/>
            <person name="Yue Q."/>
            <person name="Zhang X."/>
        </authorList>
    </citation>
    <scope>NUCLEOTIDE SEQUENCE [LARGE SCALE GENOMIC DNA]</scope>
    <source>
        <strain evidence="6 7">BP 5553</strain>
    </source>
</reference>
<dbReference type="GeneID" id="43595262"/>
<evidence type="ECO:0000313" key="7">
    <source>
        <dbReference type="Proteomes" id="UP000254866"/>
    </source>
</evidence>
<keyword evidence="2" id="KW-0472">Membrane</keyword>
<feature type="chain" id="PRO_5016579788" evidence="3">
    <location>
        <begin position="19"/>
        <end position="405"/>
    </location>
</feature>
<dbReference type="AlphaFoldDB" id="A0A370U3U0"/>
<dbReference type="Pfam" id="PF21656">
    <property type="entry name" value="DUF6859"/>
    <property type="match status" value="1"/>
</dbReference>
<dbReference type="InterPro" id="IPR024382">
    <property type="entry name" value="Vps3844_C"/>
</dbReference>
<dbReference type="Pfam" id="PF12955">
    <property type="entry name" value="Vps3844_C"/>
    <property type="match status" value="1"/>
</dbReference>
<evidence type="ECO:0000256" key="2">
    <source>
        <dbReference type="SAM" id="Phobius"/>
    </source>
</evidence>
<feature type="signal peptide" evidence="3">
    <location>
        <begin position="1"/>
        <end position="18"/>
    </location>
</feature>
<dbReference type="PANTHER" id="PTHR36853">
    <property type="entry name" value="EXPRESSED PROTEIN"/>
    <property type="match status" value="1"/>
</dbReference>
<feature type="transmembrane region" description="Helical" evidence="2">
    <location>
        <begin position="363"/>
        <end position="385"/>
    </location>
</feature>
<accession>A0A370U3U0</accession>
<keyword evidence="2" id="KW-0812">Transmembrane</keyword>
<feature type="region of interest" description="Disordered" evidence="1">
    <location>
        <begin position="217"/>
        <end position="267"/>
    </location>
</feature>
<name>A0A370U3U0_9HELO</name>
<dbReference type="EMBL" id="NPIC01000001">
    <property type="protein sequence ID" value="RDL42434.1"/>
    <property type="molecule type" value="Genomic_DNA"/>
</dbReference>
<feature type="domain" description="Vacuolar sorting protein Vps3844 C-terminal" evidence="4">
    <location>
        <begin position="280"/>
        <end position="398"/>
    </location>
</feature>
<evidence type="ECO:0000256" key="1">
    <source>
        <dbReference type="SAM" id="MobiDB-lite"/>
    </source>
</evidence>